<keyword evidence="2" id="KW-0677">Repeat</keyword>
<protein>
    <submittedName>
        <fullName evidence="7">RCC1 domain-containing protein 1</fullName>
    </submittedName>
</protein>
<dbReference type="CDD" id="cd06503">
    <property type="entry name" value="ATP-synt_Fo_b"/>
    <property type="match status" value="1"/>
</dbReference>
<evidence type="ECO:0000259" key="6">
    <source>
        <dbReference type="Pfam" id="PF25390"/>
    </source>
</evidence>
<gene>
    <name evidence="7" type="primary">PLESTB002422</name>
    <name evidence="7" type="ORF">PLESTB_001567800</name>
</gene>
<dbReference type="Gene3D" id="2.130.10.30">
    <property type="entry name" value="Regulator of chromosome condensation 1/beta-lactamase-inhibitor protein II"/>
    <property type="match status" value="2"/>
</dbReference>
<feature type="domain" description="RCC1-like" evidence="6">
    <location>
        <begin position="549"/>
        <end position="955"/>
    </location>
</feature>
<feature type="coiled-coil region" evidence="4">
    <location>
        <begin position="304"/>
        <end position="445"/>
    </location>
</feature>
<dbReference type="Proteomes" id="UP001165080">
    <property type="component" value="Unassembled WGS sequence"/>
</dbReference>
<evidence type="ECO:0000313" key="8">
    <source>
        <dbReference type="Proteomes" id="UP001165080"/>
    </source>
</evidence>
<dbReference type="InterPro" id="IPR051553">
    <property type="entry name" value="Ran_GTPase-activating"/>
</dbReference>
<keyword evidence="4" id="KW-0175">Coiled coil</keyword>
<feature type="region of interest" description="Disordered" evidence="5">
    <location>
        <begin position="150"/>
        <end position="178"/>
    </location>
</feature>
<dbReference type="SUPFAM" id="SSF50985">
    <property type="entry name" value="RCC1/BLIP-II"/>
    <property type="match status" value="1"/>
</dbReference>
<dbReference type="Pfam" id="PF25390">
    <property type="entry name" value="WD40_RLD"/>
    <property type="match status" value="1"/>
</dbReference>
<dbReference type="GO" id="GO:0005085">
    <property type="term" value="F:guanyl-nucleotide exchange factor activity"/>
    <property type="evidence" value="ECO:0007669"/>
    <property type="project" value="TreeGrafter"/>
</dbReference>
<sequence length="966" mass="102850">MSERRIFNGAVTYLEAQRASFRKREPCIAYTTAKGRKEVLRLAFDVFEDGVQDGFCLLKFFRKNGRQTSVPDTVKVIRVDANENPVEIIKPIGNGYRLEWAGDYIISAQNTKYVRIGPQKQSHVYLYESAAQLYDDEVNGSCDPLPPFRGGNSGLGGLDGARAGPADTAVGDAGSTGDAAENAAEGYIAELEDEVVDLGRRLAEREREAAELRTELAKLKHEGAGRTEERTATIAAITQAHLSELHALRQEHGDALATLRREHERALAAREREYGDALGALKREQADALAARERAHGDAVSALKREQENALGALQREHENALAARGRKHADDLAENRRQHELELDALGEQHEREAAALREEHGREVEALREEHGREVQAIREEHGREVAALRQEHERARAMRGQEHGDAVVALRQEHERALTELRDEHKNSLAALRRERDAAREEKCSRDRPRHVRGPFCTKDGRKFNDYCQAKCSCRPIKLCDEEPKKCINKKPPPPPRPIRCPTRDFPPPPPIPPAQNTTVFTLGAVEASLGFHTCVLSPNTGEIKCFGSNTYGQLGLGDTSNRGDGPGQMGAALPVVDLGPGLRATAVAAGLFHSCAVLQPGGIVKCWGGNNAGQLGLGDTNARGDEPGEMGAALPPVDLGPGLIATAIAVGTDHTCAILQPGGVVKCWGYNGSGQLGQGDRESRGGEPNQMGAALRPIDLGTGLRATAITAGSDFTCAVLQPGGIVKCWGYNGQGRLGLGLGPIEPNGEDFDSIGDEPGEMGDALPAVNLGTEHTNVTAISSSWAHTCALLQPCGLIKCWGSNVYGALGYGDTNPRGTQPKQMGNNLPAVNLGPSVRVTAVSAGAEHSCAVLQPGGRVKCWGDGADGRLGLGDQRTRGDEPGEMGAALPAVDLGPGLTAVDVAAAQAHTCALLQPGSLVKCWGRNSGFNSGFGGGELGLGDTIDRGVSPDQMGANLPPVSLT</sequence>
<feature type="repeat" description="RCC1" evidence="3">
    <location>
        <begin position="799"/>
        <end position="858"/>
    </location>
</feature>
<feature type="repeat" description="RCC1" evidence="3">
    <location>
        <begin position="606"/>
        <end position="665"/>
    </location>
</feature>
<accession>A0A9W6BXH1</accession>
<proteinExistence type="predicted"/>
<dbReference type="InterPro" id="IPR000408">
    <property type="entry name" value="Reg_chr_condens"/>
</dbReference>
<feature type="repeat" description="RCC1" evidence="3">
    <location>
        <begin position="667"/>
        <end position="726"/>
    </location>
</feature>
<feature type="repeat" description="RCC1" evidence="3">
    <location>
        <begin position="860"/>
        <end position="919"/>
    </location>
</feature>
<dbReference type="AlphaFoldDB" id="A0A9W6BXH1"/>
<evidence type="ECO:0000313" key="7">
    <source>
        <dbReference type="EMBL" id="GLC60049.1"/>
    </source>
</evidence>
<organism evidence="7 8">
    <name type="scientific">Pleodorina starrii</name>
    <dbReference type="NCBI Taxonomy" id="330485"/>
    <lineage>
        <taxon>Eukaryota</taxon>
        <taxon>Viridiplantae</taxon>
        <taxon>Chlorophyta</taxon>
        <taxon>core chlorophytes</taxon>
        <taxon>Chlorophyceae</taxon>
        <taxon>CS clade</taxon>
        <taxon>Chlamydomonadales</taxon>
        <taxon>Volvocaceae</taxon>
        <taxon>Pleodorina</taxon>
    </lineage>
</organism>
<evidence type="ECO:0000256" key="4">
    <source>
        <dbReference type="SAM" id="Coils"/>
    </source>
</evidence>
<reference evidence="7 8" key="1">
    <citation type="journal article" date="2023" name="Commun. Biol.">
        <title>Reorganization of the ancestral sex-determining regions during the evolution of trioecy in Pleodorina starrii.</title>
        <authorList>
            <person name="Takahashi K."/>
            <person name="Suzuki S."/>
            <person name="Kawai-Toyooka H."/>
            <person name="Yamamoto K."/>
            <person name="Hamaji T."/>
            <person name="Ootsuki R."/>
            <person name="Yamaguchi H."/>
            <person name="Kawachi M."/>
            <person name="Higashiyama T."/>
            <person name="Nozaki H."/>
        </authorList>
    </citation>
    <scope>NUCLEOTIDE SEQUENCE [LARGE SCALE GENOMIC DNA]</scope>
    <source>
        <strain evidence="7 8">NIES-4479</strain>
    </source>
</reference>
<feature type="coiled-coil region" evidence="4">
    <location>
        <begin position="188"/>
        <end position="222"/>
    </location>
</feature>
<keyword evidence="1" id="KW-0344">Guanine-nucleotide releasing factor</keyword>
<dbReference type="InterPro" id="IPR058923">
    <property type="entry name" value="RCC1-like_dom"/>
</dbReference>
<dbReference type="PANTHER" id="PTHR45982">
    <property type="entry name" value="REGULATOR OF CHROMOSOME CONDENSATION"/>
    <property type="match status" value="1"/>
</dbReference>
<feature type="repeat" description="RCC1" evidence="3">
    <location>
        <begin position="545"/>
        <end position="604"/>
    </location>
</feature>
<name>A0A9W6BXH1_9CHLO</name>
<comment type="caution">
    <text evidence="7">The sequence shown here is derived from an EMBL/GenBank/DDBJ whole genome shotgun (WGS) entry which is preliminary data.</text>
</comment>
<evidence type="ECO:0000256" key="2">
    <source>
        <dbReference type="ARBA" id="ARBA00022737"/>
    </source>
</evidence>
<dbReference type="PANTHER" id="PTHR45982:SF1">
    <property type="entry name" value="REGULATOR OF CHROMOSOME CONDENSATION"/>
    <property type="match status" value="1"/>
</dbReference>
<dbReference type="EMBL" id="BRXU01000031">
    <property type="protein sequence ID" value="GLC60049.1"/>
    <property type="molecule type" value="Genomic_DNA"/>
</dbReference>
<dbReference type="GO" id="GO:0005737">
    <property type="term" value="C:cytoplasm"/>
    <property type="evidence" value="ECO:0007669"/>
    <property type="project" value="TreeGrafter"/>
</dbReference>
<evidence type="ECO:0000256" key="5">
    <source>
        <dbReference type="SAM" id="MobiDB-lite"/>
    </source>
</evidence>
<dbReference type="SUPFAM" id="SSF69989">
    <property type="entry name" value="C-terminal domain of PLC-beta"/>
    <property type="match status" value="1"/>
</dbReference>
<dbReference type="PROSITE" id="PS50012">
    <property type="entry name" value="RCC1_3"/>
    <property type="match status" value="5"/>
</dbReference>
<evidence type="ECO:0000256" key="3">
    <source>
        <dbReference type="PROSITE-ProRule" id="PRU00235"/>
    </source>
</evidence>
<dbReference type="InterPro" id="IPR009091">
    <property type="entry name" value="RCC1/BLIP-II"/>
</dbReference>
<evidence type="ECO:0000256" key="1">
    <source>
        <dbReference type="ARBA" id="ARBA00022658"/>
    </source>
</evidence>
<keyword evidence="8" id="KW-1185">Reference proteome</keyword>